<dbReference type="KEGG" id="pif:PITG_00875"/>
<accession>D0MRW7</accession>
<protein>
    <submittedName>
        <fullName evidence="1">Uncharacterized protein</fullName>
    </submittedName>
</protein>
<dbReference type="EMBL" id="DS028118">
    <property type="protein sequence ID" value="EEY58236.1"/>
    <property type="molecule type" value="Genomic_DNA"/>
</dbReference>
<dbReference type="GeneID" id="9472734"/>
<gene>
    <name evidence="1" type="ORF">PITG_00875</name>
</gene>
<keyword evidence="2" id="KW-1185">Reference proteome</keyword>
<name>D0MRW7_PHYIT</name>
<dbReference type="OrthoDB" id="93482at2759"/>
<evidence type="ECO:0000313" key="1">
    <source>
        <dbReference type="EMBL" id="EEY58236.1"/>
    </source>
</evidence>
<proteinExistence type="predicted"/>
<dbReference type="VEuPathDB" id="FungiDB:PITG_00875"/>
<reference evidence="2" key="1">
    <citation type="journal article" date="2009" name="Nature">
        <title>Genome sequence and analysis of the Irish potato famine pathogen Phytophthora infestans.</title>
        <authorList>
            <consortium name="The Broad Institute Genome Sequencing Platform"/>
            <person name="Haas B.J."/>
            <person name="Kamoun S."/>
            <person name="Zody M.C."/>
            <person name="Jiang R.H."/>
            <person name="Handsaker R.E."/>
            <person name="Cano L.M."/>
            <person name="Grabherr M."/>
            <person name="Kodira C.D."/>
            <person name="Raffaele S."/>
            <person name="Torto-Alalibo T."/>
            <person name="Bozkurt T.O."/>
            <person name="Ah-Fong A.M."/>
            <person name="Alvarado L."/>
            <person name="Anderson V.L."/>
            <person name="Armstrong M.R."/>
            <person name="Avrova A."/>
            <person name="Baxter L."/>
            <person name="Beynon J."/>
            <person name="Boevink P.C."/>
            <person name="Bollmann S.R."/>
            <person name="Bos J.I."/>
            <person name="Bulone V."/>
            <person name="Cai G."/>
            <person name="Cakir C."/>
            <person name="Carrington J.C."/>
            <person name="Chawner M."/>
            <person name="Conti L."/>
            <person name="Costanzo S."/>
            <person name="Ewan R."/>
            <person name="Fahlgren N."/>
            <person name="Fischbach M.A."/>
            <person name="Fugelstad J."/>
            <person name="Gilroy E.M."/>
            <person name="Gnerre S."/>
            <person name="Green P.J."/>
            <person name="Grenville-Briggs L.J."/>
            <person name="Griffith J."/>
            <person name="Grunwald N.J."/>
            <person name="Horn K."/>
            <person name="Horner N.R."/>
            <person name="Hu C.H."/>
            <person name="Huitema E."/>
            <person name="Jeong D.H."/>
            <person name="Jones A.M."/>
            <person name="Jones J.D."/>
            <person name="Jones R.W."/>
            <person name="Karlsson E.K."/>
            <person name="Kunjeti S.G."/>
            <person name="Lamour K."/>
            <person name="Liu Z."/>
            <person name="Ma L."/>
            <person name="Maclean D."/>
            <person name="Chibucos M.C."/>
            <person name="McDonald H."/>
            <person name="McWalters J."/>
            <person name="Meijer H.J."/>
            <person name="Morgan W."/>
            <person name="Morris P.F."/>
            <person name="Munro C.A."/>
            <person name="O'Neill K."/>
            <person name="Ospina-Giraldo M."/>
            <person name="Pinzon A."/>
            <person name="Pritchard L."/>
            <person name="Ramsahoye B."/>
            <person name="Ren Q."/>
            <person name="Restrepo S."/>
            <person name="Roy S."/>
            <person name="Sadanandom A."/>
            <person name="Savidor A."/>
            <person name="Schornack S."/>
            <person name="Schwartz D.C."/>
            <person name="Schumann U.D."/>
            <person name="Schwessinger B."/>
            <person name="Seyer L."/>
            <person name="Sharpe T."/>
            <person name="Silvar C."/>
            <person name="Song J."/>
            <person name="Studholme D.J."/>
            <person name="Sykes S."/>
            <person name="Thines M."/>
            <person name="van de Vondervoort P.J."/>
            <person name="Phuntumart V."/>
            <person name="Wawra S."/>
            <person name="Weide R."/>
            <person name="Win J."/>
            <person name="Young C."/>
            <person name="Zhou S."/>
            <person name="Fry W."/>
            <person name="Meyers B.C."/>
            <person name="van West P."/>
            <person name="Ristaino J."/>
            <person name="Govers F."/>
            <person name="Birch P.R."/>
            <person name="Whisson S.C."/>
            <person name="Judelson H.S."/>
            <person name="Nusbaum C."/>
        </authorList>
    </citation>
    <scope>NUCLEOTIDE SEQUENCE [LARGE SCALE GENOMIC DNA]</scope>
    <source>
        <strain evidence="2">T30-4</strain>
    </source>
</reference>
<organism evidence="1 2">
    <name type="scientific">Phytophthora infestans (strain T30-4)</name>
    <name type="common">Potato late blight agent</name>
    <dbReference type="NCBI Taxonomy" id="403677"/>
    <lineage>
        <taxon>Eukaryota</taxon>
        <taxon>Sar</taxon>
        <taxon>Stramenopiles</taxon>
        <taxon>Oomycota</taxon>
        <taxon>Peronosporomycetes</taxon>
        <taxon>Peronosporales</taxon>
        <taxon>Peronosporaceae</taxon>
        <taxon>Phytophthora</taxon>
    </lineage>
</organism>
<dbReference type="HOGENOM" id="CLU_2643350_0_0_1"/>
<evidence type="ECO:0000313" key="2">
    <source>
        <dbReference type="Proteomes" id="UP000006643"/>
    </source>
</evidence>
<dbReference type="InParanoid" id="D0MRW7"/>
<dbReference type="Proteomes" id="UP000006643">
    <property type="component" value="Unassembled WGS sequence"/>
</dbReference>
<sequence>MEPEWHVCVKELLQFVEVELWLSYYAVTPTFFYHRDNRNYFPPAQSAMPQTRYMAILNALGAQRARSDDSCVEKSDS</sequence>
<dbReference type="AlphaFoldDB" id="D0MRW7"/>
<dbReference type="RefSeq" id="XP_002909422.1">
    <property type="nucleotide sequence ID" value="XM_002909376.1"/>
</dbReference>